<evidence type="ECO:0008006" key="4">
    <source>
        <dbReference type="Google" id="ProtNLM"/>
    </source>
</evidence>
<dbReference type="OrthoDB" id="3266275at2759"/>
<dbReference type="EMBL" id="KN818589">
    <property type="protein sequence ID" value="KIL54973.1"/>
    <property type="molecule type" value="Genomic_DNA"/>
</dbReference>
<dbReference type="Proteomes" id="UP000054549">
    <property type="component" value="Unassembled WGS sequence"/>
</dbReference>
<feature type="region of interest" description="Disordered" evidence="1">
    <location>
        <begin position="104"/>
        <end position="140"/>
    </location>
</feature>
<dbReference type="HOGENOM" id="CLU_839285_0_0_1"/>
<keyword evidence="3" id="KW-1185">Reference proteome</keyword>
<feature type="compositionally biased region" description="Low complexity" evidence="1">
    <location>
        <begin position="159"/>
        <end position="168"/>
    </location>
</feature>
<evidence type="ECO:0000313" key="2">
    <source>
        <dbReference type="EMBL" id="KIL54973.1"/>
    </source>
</evidence>
<feature type="region of interest" description="Disordered" evidence="1">
    <location>
        <begin position="253"/>
        <end position="304"/>
    </location>
</feature>
<evidence type="ECO:0000256" key="1">
    <source>
        <dbReference type="SAM" id="MobiDB-lite"/>
    </source>
</evidence>
<feature type="compositionally biased region" description="Acidic residues" evidence="1">
    <location>
        <begin position="104"/>
        <end position="119"/>
    </location>
</feature>
<reference evidence="2 3" key="1">
    <citation type="submission" date="2014-04" db="EMBL/GenBank/DDBJ databases">
        <title>Evolutionary Origins and Diversification of the Mycorrhizal Mutualists.</title>
        <authorList>
            <consortium name="DOE Joint Genome Institute"/>
            <consortium name="Mycorrhizal Genomics Consortium"/>
            <person name="Kohler A."/>
            <person name="Kuo A."/>
            <person name="Nagy L.G."/>
            <person name="Floudas D."/>
            <person name="Copeland A."/>
            <person name="Barry K.W."/>
            <person name="Cichocki N."/>
            <person name="Veneault-Fourrey C."/>
            <person name="LaButti K."/>
            <person name="Lindquist E.A."/>
            <person name="Lipzen A."/>
            <person name="Lundell T."/>
            <person name="Morin E."/>
            <person name="Murat C."/>
            <person name="Riley R."/>
            <person name="Ohm R."/>
            <person name="Sun H."/>
            <person name="Tunlid A."/>
            <person name="Henrissat B."/>
            <person name="Grigoriev I.V."/>
            <person name="Hibbett D.S."/>
            <person name="Martin F."/>
        </authorList>
    </citation>
    <scope>NUCLEOTIDE SEQUENCE [LARGE SCALE GENOMIC DNA]</scope>
    <source>
        <strain evidence="2 3">Koide BX008</strain>
    </source>
</reference>
<organism evidence="2 3">
    <name type="scientific">Amanita muscaria (strain Koide BX008)</name>
    <dbReference type="NCBI Taxonomy" id="946122"/>
    <lineage>
        <taxon>Eukaryota</taxon>
        <taxon>Fungi</taxon>
        <taxon>Dikarya</taxon>
        <taxon>Basidiomycota</taxon>
        <taxon>Agaricomycotina</taxon>
        <taxon>Agaricomycetes</taxon>
        <taxon>Agaricomycetidae</taxon>
        <taxon>Agaricales</taxon>
        <taxon>Pluteineae</taxon>
        <taxon>Amanitaceae</taxon>
        <taxon>Amanita</taxon>
    </lineage>
</organism>
<sequence length="331" mass="35998">MLGSMAKDVRKYRDEMGETGAGIVHEEEIDMTLENSLTSSWAKVKEKCPWYWNLKAIISDRPSIVPTGLGNNSSGYDVSLLEAPSRPSSEFDTDMLASLDDETESGFANEGEDEVDDGDNQAVGEKPGGGKRKAAVVEEEKKPGVEALEGKKTVARSGKSAPAMQPAAKKAKTGISKLEAVTMKEEETTQKVLDLRKTRAQGESERQLARIQAKAQQFKLKTELASKKLEIEAKKMDHDFQLRMAQMSQMGYPGSFHAGPSNFNSASNARASSSGWSDAGSATPSSYVPVPPIKDPTDSSYVPIPEIKESTQFDYYAGLDYSHLELGQSKS</sequence>
<proteinExistence type="predicted"/>
<accession>A0A0C2WFU2</accession>
<name>A0A0C2WFU2_AMAMK</name>
<dbReference type="InParanoid" id="A0A0C2WFU2"/>
<gene>
    <name evidence="2" type="ORF">M378DRAFT_18368</name>
</gene>
<feature type="region of interest" description="Disordered" evidence="1">
    <location>
        <begin position="153"/>
        <end position="173"/>
    </location>
</feature>
<dbReference type="AlphaFoldDB" id="A0A0C2WFU2"/>
<evidence type="ECO:0000313" key="3">
    <source>
        <dbReference type="Proteomes" id="UP000054549"/>
    </source>
</evidence>
<protein>
    <recommendedName>
        <fullName evidence="4">No apical meristem-associated C-terminal domain-containing protein</fullName>
    </recommendedName>
</protein>
<feature type="compositionally biased region" description="Low complexity" evidence="1">
    <location>
        <begin position="261"/>
        <end position="282"/>
    </location>
</feature>